<reference evidence="2 3" key="1">
    <citation type="submission" date="2021-12" db="EMBL/GenBank/DDBJ databases">
        <title>Genome seq of P8.</title>
        <authorList>
            <person name="Seo T."/>
        </authorList>
    </citation>
    <scope>NUCLEOTIDE SEQUENCE [LARGE SCALE GENOMIC DNA]</scope>
    <source>
        <strain evidence="2 3">P8</strain>
    </source>
</reference>
<feature type="chain" id="PRO_5045129865" description="PEP-CTERM sorting domain-containing protein" evidence="1">
    <location>
        <begin position="21"/>
        <end position="219"/>
    </location>
</feature>
<comment type="caution">
    <text evidence="2">The sequence shown here is derived from an EMBL/GenBank/DDBJ whole genome shotgun (WGS) entry which is preliminary data.</text>
</comment>
<dbReference type="RefSeq" id="WP_233370531.1">
    <property type="nucleotide sequence ID" value="NZ_JAJTWU010000002.1"/>
</dbReference>
<keyword evidence="3" id="KW-1185">Reference proteome</keyword>
<organism evidence="2 3">
    <name type="scientific">Pelomonas cellulosilytica</name>
    <dbReference type="NCBI Taxonomy" id="2906762"/>
    <lineage>
        <taxon>Bacteria</taxon>
        <taxon>Pseudomonadati</taxon>
        <taxon>Pseudomonadota</taxon>
        <taxon>Betaproteobacteria</taxon>
        <taxon>Burkholderiales</taxon>
        <taxon>Sphaerotilaceae</taxon>
        <taxon>Roseateles</taxon>
    </lineage>
</organism>
<dbReference type="Proteomes" id="UP001200741">
    <property type="component" value="Unassembled WGS sequence"/>
</dbReference>
<gene>
    <name evidence="2" type="ORF">LXT13_05070</name>
</gene>
<evidence type="ECO:0000313" key="3">
    <source>
        <dbReference type="Proteomes" id="UP001200741"/>
    </source>
</evidence>
<dbReference type="EMBL" id="JAJTWU010000002">
    <property type="protein sequence ID" value="MCE4553819.1"/>
    <property type="molecule type" value="Genomic_DNA"/>
</dbReference>
<proteinExistence type="predicted"/>
<evidence type="ECO:0000313" key="2">
    <source>
        <dbReference type="EMBL" id="MCE4553819.1"/>
    </source>
</evidence>
<protein>
    <recommendedName>
        <fullName evidence="4">PEP-CTERM sorting domain-containing protein</fullName>
    </recommendedName>
</protein>
<name>A0ABS8XM09_9BURK</name>
<accession>A0ABS8XM09</accession>
<feature type="signal peptide" evidence="1">
    <location>
        <begin position="1"/>
        <end position="20"/>
    </location>
</feature>
<evidence type="ECO:0000256" key="1">
    <source>
        <dbReference type="SAM" id="SignalP"/>
    </source>
</evidence>
<keyword evidence="1" id="KW-0732">Signal</keyword>
<sequence>MRRALVALALALAITGLAHAATVNVFITPASWQAALSGPAQTQDFSGYALGTDLTGTAVLPGVTLSSNIGPVEVFGADKAAAAFGAARATGTGYFEASYALPFLAAALDINAFEADPGSPSTAQDTGLLSFLFSDGSTRNLFIAGGDGSPIFVGIVSDTAITAFRWNEAHEANGGNEETTLDNLRVAMRAPGTPLPLPGTLPLAALALVTLSLTRRHRG</sequence>
<evidence type="ECO:0008006" key="4">
    <source>
        <dbReference type="Google" id="ProtNLM"/>
    </source>
</evidence>